<comment type="similarity">
    <text evidence="1">Belongs to the peptidase A1 family.</text>
</comment>
<feature type="active site" evidence="2">
    <location>
        <position position="94"/>
    </location>
</feature>
<organism evidence="5 6">
    <name type="scientific">Dentipellis fragilis</name>
    <dbReference type="NCBI Taxonomy" id="205917"/>
    <lineage>
        <taxon>Eukaryota</taxon>
        <taxon>Fungi</taxon>
        <taxon>Dikarya</taxon>
        <taxon>Basidiomycota</taxon>
        <taxon>Agaricomycotina</taxon>
        <taxon>Agaricomycetes</taxon>
        <taxon>Russulales</taxon>
        <taxon>Hericiaceae</taxon>
        <taxon>Dentipellis</taxon>
    </lineage>
</organism>
<sequence>MRYTVTFDALLAAVSLVLSAPVSVRAIPFPHDHEFPASHVNLSEISHLPANVSRRAAPPLTIPLVPFGNHGLDQGYTALVKVGTNPVAFKVLMDSGSSEFWLISDKCPQRGRRNVIGPSTSQTVRPFGRQWSTGYEDKSTLAGAVVTDTVIVADRTLRGIPFGTADTLTNSLVNSPYDGIMGFGFSSVSQTGGPTILEALSITGLIPAAISGWKLSRSADHGNDGEVSLGGENLARFFQEKQVFVPNLSGGVSKHWQFDIDGISFNGRRVTPGRIGVVDTGTDALYAHPVDALTVNSLISGVVRLQDGSFAFPCNARPKLSITINKVAFDIDPRDITGPPVINGFCQSNILPDPTRQPGEWLIGIPFLKNVYLTLDVRRDRMGFAKLR</sequence>
<dbReference type="PANTHER" id="PTHR47966:SF75">
    <property type="entry name" value="ENDOPEPTIDASE (CTSD), PUTATIVE (AFU_ORTHOLOGUE AFUA_4G07040)-RELATED"/>
    <property type="match status" value="1"/>
</dbReference>
<evidence type="ECO:0000256" key="3">
    <source>
        <dbReference type="SAM" id="SignalP"/>
    </source>
</evidence>
<evidence type="ECO:0000256" key="1">
    <source>
        <dbReference type="ARBA" id="ARBA00007447"/>
    </source>
</evidence>
<dbReference type="GO" id="GO:0004190">
    <property type="term" value="F:aspartic-type endopeptidase activity"/>
    <property type="evidence" value="ECO:0007669"/>
    <property type="project" value="InterPro"/>
</dbReference>
<evidence type="ECO:0000256" key="2">
    <source>
        <dbReference type="PIRSR" id="PIRSR601461-1"/>
    </source>
</evidence>
<dbReference type="InterPro" id="IPR034164">
    <property type="entry name" value="Pepsin-like_dom"/>
</dbReference>
<dbReference type="Pfam" id="PF00026">
    <property type="entry name" value="Asp"/>
    <property type="match status" value="1"/>
</dbReference>
<feature type="domain" description="Peptidase A1" evidence="4">
    <location>
        <begin position="76"/>
        <end position="385"/>
    </location>
</feature>
<evidence type="ECO:0000259" key="4">
    <source>
        <dbReference type="PROSITE" id="PS51767"/>
    </source>
</evidence>
<gene>
    <name evidence="5" type="ORF">EVG20_g1444</name>
</gene>
<protein>
    <recommendedName>
        <fullName evidence="4">Peptidase A1 domain-containing protein</fullName>
    </recommendedName>
</protein>
<reference evidence="5 6" key="1">
    <citation type="submission" date="2019-02" db="EMBL/GenBank/DDBJ databases">
        <title>Genome sequencing of the rare red list fungi Dentipellis fragilis.</title>
        <authorList>
            <person name="Buettner E."/>
            <person name="Kellner H."/>
        </authorList>
    </citation>
    <scope>NUCLEOTIDE SEQUENCE [LARGE SCALE GENOMIC DNA]</scope>
    <source>
        <strain evidence="5 6">DSM 105465</strain>
    </source>
</reference>
<comment type="caution">
    <text evidence="5">The sequence shown here is derived from an EMBL/GenBank/DDBJ whole genome shotgun (WGS) entry which is preliminary data.</text>
</comment>
<name>A0A4Y9ZBP4_9AGAM</name>
<feature type="chain" id="PRO_5021419097" description="Peptidase A1 domain-containing protein" evidence="3">
    <location>
        <begin position="27"/>
        <end position="388"/>
    </location>
</feature>
<dbReference type="InterPro" id="IPR021109">
    <property type="entry name" value="Peptidase_aspartic_dom_sf"/>
</dbReference>
<evidence type="ECO:0000313" key="6">
    <source>
        <dbReference type="Proteomes" id="UP000298327"/>
    </source>
</evidence>
<dbReference type="PROSITE" id="PS51767">
    <property type="entry name" value="PEPTIDASE_A1"/>
    <property type="match status" value="1"/>
</dbReference>
<dbReference type="CDD" id="cd05471">
    <property type="entry name" value="pepsin_like"/>
    <property type="match status" value="1"/>
</dbReference>
<evidence type="ECO:0000313" key="5">
    <source>
        <dbReference type="EMBL" id="TFY71560.1"/>
    </source>
</evidence>
<dbReference type="EMBL" id="SEOQ01000046">
    <property type="protein sequence ID" value="TFY71560.1"/>
    <property type="molecule type" value="Genomic_DNA"/>
</dbReference>
<keyword evidence="6" id="KW-1185">Reference proteome</keyword>
<feature type="signal peptide" evidence="3">
    <location>
        <begin position="1"/>
        <end position="26"/>
    </location>
</feature>
<dbReference type="GO" id="GO:0006508">
    <property type="term" value="P:proteolysis"/>
    <property type="evidence" value="ECO:0007669"/>
    <property type="project" value="InterPro"/>
</dbReference>
<dbReference type="Proteomes" id="UP000298327">
    <property type="component" value="Unassembled WGS sequence"/>
</dbReference>
<accession>A0A4Y9ZBP4</accession>
<dbReference type="InterPro" id="IPR001461">
    <property type="entry name" value="Aspartic_peptidase_A1"/>
</dbReference>
<dbReference type="SUPFAM" id="SSF50630">
    <property type="entry name" value="Acid proteases"/>
    <property type="match status" value="1"/>
</dbReference>
<dbReference type="InterPro" id="IPR033121">
    <property type="entry name" value="PEPTIDASE_A1"/>
</dbReference>
<dbReference type="PRINTS" id="PR00792">
    <property type="entry name" value="PEPSIN"/>
</dbReference>
<dbReference type="AlphaFoldDB" id="A0A4Y9ZBP4"/>
<keyword evidence="3" id="KW-0732">Signal</keyword>
<feature type="active site" evidence="2">
    <location>
        <position position="279"/>
    </location>
</feature>
<proteinExistence type="inferred from homology"/>
<dbReference type="OrthoDB" id="771136at2759"/>
<dbReference type="PANTHER" id="PTHR47966">
    <property type="entry name" value="BETA-SITE APP-CLEAVING ENZYME, ISOFORM A-RELATED"/>
    <property type="match status" value="1"/>
</dbReference>
<dbReference type="Gene3D" id="2.40.70.10">
    <property type="entry name" value="Acid Proteases"/>
    <property type="match status" value="2"/>
</dbReference>